<protein>
    <recommendedName>
        <fullName evidence="4">Amidohydrolase 3 domain-containing protein</fullName>
    </recommendedName>
</protein>
<feature type="region of interest" description="Disordered" evidence="1">
    <location>
        <begin position="1"/>
        <end position="31"/>
    </location>
</feature>
<name>A0A1H4CW68_9ACTO</name>
<feature type="compositionally biased region" description="Low complexity" evidence="1">
    <location>
        <begin position="8"/>
        <end position="29"/>
    </location>
</feature>
<keyword evidence="3" id="KW-1185">Reference proteome</keyword>
<dbReference type="InterPro" id="IPR011059">
    <property type="entry name" value="Metal-dep_hydrolase_composite"/>
</dbReference>
<dbReference type="Proteomes" id="UP000199288">
    <property type="component" value="Unassembled WGS sequence"/>
</dbReference>
<gene>
    <name evidence="2" type="ORF">SAMN02910418_02065</name>
</gene>
<organism evidence="2 3">
    <name type="scientific">Bowdeniella nasicola</name>
    <dbReference type="NCBI Taxonomy" id="208480"/>
    <lineage>
        <taxon>Bacteria</taxon>
        <taxon>Bacillati</taxon>
        <taxon>Actinomycetota</taxon>
        <taxon>Actinomycetes</taxon>
        <taxon>Actinomycetales</taxon>
        <taxon>Actinomycetaceae</taxon>
        <taxon>Bowdeniella</taxon>
    </lineage>
</organism>
<accession>A0A1H4CW68</accession>
<reference evidence="3" key="1">
    <citation type="submission" date="2016-10" db="EMBL/GenBank/DDBJ databases">
        <authorList>
            <person name="Varghese N."/>
            <person name="Submissions S."/>
        </authorList>
    </citation>
    <scope>NUCLEOTIDE SEQUENCE [LARGE SCALE GENOMIC DNA]</scope>
    <source>
        <strain evidence="3">KPR-1</strain>
    </source>
</reference>
<evidence type="ECO:0008006" key="4">
    <source>
        <dbReference type="Google" id="ProtNLM"/>
    </source>
</evidence>
<dbReference type="Gene3D" id="2.30.40.10">
    <property type="entry name" value="Urease, subunit C, domain 1"/>
    <property type="match status" value="1"/>
</dbReference>
<evidence type="ECO:0000313" key="2">
    <source>
        <dbReference type="EMBL" id="SEA64631.1"/>
    </source>
</evidence>
<evidence type="ECO:0000256" key="1">
    <source>
        <dbReference type="SAM" id="MobiDB-lite"/>
    </source>
</evidence>
<sequence>MTDDDHVPAPGTATTPDTASTSAPTSNAPGFAPGCRADIVLIDAMNPLDALVRTPPREAVIGAGRLLYSRT</sequence>
<dbReference type="GO" id="GO:0016810">
    <property type="term" value="F:hydrolase activity, acting on carbon-nitrogen (but not peptide) bonds"/>
    <property type="evidence" value="ECO:0007669"/>
    <property type="project" value="InterPro"/>
</dbReference>
<dbReference type="EMBL" id="FNQV01000014">
    <property type="protein sequence ID" value="SEA64631.1"/>
    <property type="molecule type" value="Genomic_DNA"/>
</dbReference>
<evidence type="ECO:0000313" key="3">
    <source>
        <dbReference type="Proteomes" id="UP000199288"/>
    </source>
</evidence>
<proteinExistence type="predicted"/>
<dbReference type="AlphaFoldDB" id="A0A1H4CW68"/>